<dbReference type="Proteomes" id="UP001597045">
    <property type="component" value="Unassembled WGS sequence"/>
</dbReference>
<evidence type="ECO:0000313" key="5">
    <source>
        <dbReference type="Proteomes" id="UP001597045"/>
    </source>
</evidence>
<dbReference type="CDD" id="cd06464">
    <property type="entry name" value="ACD_sHsps-like"/>
    <property type="match status" value="1"/>
</dbReference>
<organism evidence="4 5">
    <name type="scientific">Kibdelosporangium lantanae</name>
    <dbReference type="NCBI Taxonomy" id="1497396"/>
    <lineage>
        <taxon>Bacteria</taxon>
        <taxon>Bacillati</taxon>
        <taxon>Actinomycetota</taxon>
        <taxon>Actinomycetes</taxon>
        <taxon>Pseudonocardiales</taxon>
        <taxon>Pseudonocardiaceae</taxon>
        <taxon>Kibdelosporangium</taxon>
    </lineage>
</organism>
<name>A0ABW3MGT7_9PSEU</name>
<feature type="domain" description="SHSP" evidence="3">
    <location>
        <begin position="23"/>
        <end position="136"/>
    </location>
</feature>
<gene>
    <name evidence="4" type="ORF">ACFQ1S_29070</name>
</gene>
<dbReference type="EMBL" id="JBHTIS010002096">
    <property type="protein sequence ID" value="MFD1049303.1"/>
    <property type="molecule type" value="Genomic_DNA"/>
</dbReference>
<protein>
    <submittedName>
        <fullName evidence="4">Hsp20/alpha crystallin family protein</fullName>
    </submittedName>
</protein>
<reference evidence="5" key="1">
    <citation type="journal article" date="2019" name="Int. J. Syst. Evol. Microbiol.">
        <title>The Global Catalogue of Microorganisms (GCM) 10K type strain sequencing project: providing services to taxonomists for standard genome sequencing and annotation.</title>
        <authorList>
            <consortium name="The Broad Institute Genomics Platform"/>
            <consortium name="The Broad Institute Genome Sequencing Center for Infectious Disease"/>
            <person name="Wu L."/>
            <person name="Ma J."/>
        </authorList>
    </citation>
    <scope>NUCLEOTIDE SEQUENCE [LARGE SCALE GENOMIC DNA]</scope>
    <source>
        <strain evidence="5">JCM 31486</strain>
    </source>
</reference>
<dbReference type="SUPFAM" id="SSF49764">
    <property type="entry name" value="HSP20-like chaperones"/>
    <property type="match status" value="1"/>
</dbReference>
<dbReference type="PROSITE" id="PS01031">
    <property type="entry name" value="SHSP"/>
    <property type="match status" value="1"/>
</dbReference>
<keyword evidence="5" id="KW-1185">Reference proteome</keyword>
<dbReference type="InterPro" id="IPR002068">
    <property type="entry name" value="A-crystallin/Hsp20_dom"/>
</dbReference>
<evidence type="ECO:0000256" key="1">
    <source>
        <dbReference type="PROSITE-ProRule" id="PRU00285"/>
    </source>
</evidence>
<comment type="caution">
    <text evidence="4">The sequence shown here is derived from an EMBL/GenBank/DDBJ whole genome shotgun (WGS) entry which is preliminary data.</text>
</comment>
<evidence type="ECO:0000259" key="3">
    <source>
        <dbReference type="PROSITE" id="PS01031"/>
    </source>
</evidence>
<evidence type="ECO:0000256" key="2">
    <source>
        <dbReference type="RuleBase" id="RU003616"/>
    </source>
</evidence>
<dbReference type="Gene3D" id="2.60.40.790">
    <property type="match status" value="1"/>
</dbReference>
<comment type="similarity">
    <text evidence="1 2">Belongs to the small heat shock protein (HSP20) family.</text>
</comment>
<accession>A0ABW3MGT7</accession>
<sequence length="140" mass="15709">MSVLARRGGASLIPDVFDLFDTAWPFTTRHPMHIEEYVDGHIYVVRAELPGLNPDKDIVVSAADGHLTIAAERQQTTRDTQRTEFRYGVFERSILLPAGADATKVDAKYDNGILEVRVPVRKPAEEHRVRIAVNGKTEKK</sequence>
<proteinExistence type="inferred from homology"/>
<dbReference type="Pfam" id="PF00011">
    <property type="entry name" value="HSP20"/>
    <property type="match status" value="1"/>
</dbReference>
<dbReference type="PANTHER" id="PTHR11527">
    <property type="entry name" value="HEAT-SHOCK PROTEIN 20 FAMILY MEMBER"/>
    <property type="match status" value="1"/>
</dbReference>
<dbReference type="InterPro" id="IPR008978">
    <property type="entry name" value="HSP20-like_chaperone"/>
</dbReference>
<dbReference type="InterPro" id="IPR031107">
    <property type="entry name" value="Small_HSP"/>
</dbReference>
<evidence type="ECO:0000313" key="4">
    <source>
        <dbReference type="EMBL" id="MFD1049303.1"/>
    </source>
</evidence>